<dbReference type="Gene3D" id="1.10.630.10">
    <property type="entry name" value="Cytochrome P450"/>
    <property type="match status" value="1"/>
</dbReference>
<keyword evidence="10" id="KW-1185">Reference proteome</keyword>
<dbReference type="PRINTS" id="PR00463">
    <property type="entry name" value="EP450I"/>
</dbReference>
<dbReference type="EMBL" id="BJYA01000024">
    <property type="protein sequence ID" value="GEN47088.1"/>
    <property type="molecule type" value="Genomic_DNA"/>
</dbReference>
<dbReference type="GO" id="GO:0016125">
    <property type="term" value="P:sterol metabolic process"/>
    <property type="evidence" value="ECO:0007669"/>
    <property type="project" value="TreeGrafter"/>
</dbReference>
<dbReference type="Pfam" id="PF00067">
    <property type="entry name" value="p450"/>
    <property type="match status" value="1"/>
</dbReference>
<evidence type="ECO:0000256" key="8">
    <source>
        <dbReference type="PIRSR" id="PIRSR602401-1"/>
    </source>
</evidence>
<name>A0A511W9R1_9BACI</name>
<comment type="caution">
    <text evidence="9">The sequence shown here is derived from an EMBL/GenBank/DDBJ whole genome shotgun (WGS) entry which is preliminary data.</text>
</comment>
<dbReference type="SUPFAM" id="SSF48264">
    <property type="entry name" value="Cytochrome P450"/>
    <property type="match status" value="1"/>
</dbReference>
<dbReference type="InterPro" id="IPR036396">
    <property type="entry name" value="Cyt_P450_sf"/>
</dbReference>
<keyword evidence="3 8" id="KW-0349">Heme</keyword>
<proteinExistence type="inferred from homology"/>
<gene>
    <name evidence="9" type="ORF">AHA02nite_28640</name>
</gene>
<evidence type="ECO:0000313" key="10">
    <source>
        <dbReference type="Proteomes" id="UP000321440"/>
    </source>
</evidence>
<keyword evidence="4 8" id="KW-0479">Metal-binding</keyword>
<evidence type="ECO:0000313" key="9">
    <source>
        <dbReference type="EMBL" id="GEN47088.1"/>
    </source>
</evidence>
<keyword evidence="7" id="KW-0503">Monooxygenase</keyword>
<accession>A0A511W9R1</accession>
<evidence type="ECO:0000256" key="6">
    <source>
        <dbReference type="ARBA" id="ARBA00023004"/>
    </source>
</evidence>
<protein>
    <submittedName>
        <fullName evidence="9">Cytochrome P450</fullName>
    </submittedName>
</protein>
<feature type="binding site" description="axial binding residue" evidence="8">
    <location>
        <position position="365"/>
    </location>
    <ligand>
        <name>heme</name>
        <dbReference type="ChEBI" id="CHEBI:30413"/>
    </ligand>
    <ligandPart>
        <name>Fe</name>
        <dbReference type="ChEBI" id="CHEBI:18248"/>
    </ligandPart>
</feature>
<evidence type="ECO:0000256" key="7">
    <source>
        <dbReference type="ARBA" id="ARBA00023033"/>
    </source>
</evidence>
<evidence type="ECO:0000256" key="2">
    <source>
        <dbReference type="ARBA" id="ARBA00010617"/>
    </source>
</evidence>
<dbReference type="RefSeq" id="WP_246118874.1">
    <property type="nucleotide sequence ID" value="NZ_BJYA01000024.1"/>
</dbReference>
<dbReference type="AlphaFoldDB" id="A0A511W9R1"/>
<dbReference type="GO" id="GO:0004497">
    <property type="term" value="F:monooxygenase activity"/>
    <property type="evidence" value="ECO:0007669"/>
    <property type="project" value="UniProtKB-KW"/>
</dbReference>
<dbReference type="GO" id="GO:0020037">
    <property type="term" value="F:heme binding"/>
    <property type="evidence" value="ECO:0007669"/>
    <property type="project" value="InterPro"/>
</dbReference>
<dbReference type="InterPro" id="IPR002401">
    <property type="entry name" value="Cyt_P450_E_grp-I"/>
</dbReference>
<dbReference type="Proteomes" id="UP000321440">
    <property type="component" value="Unassembled WGS sequence"/>
</dbReference>
<dbReference type="PANTHER" id="PTHR24286">
    <property type="entry name" value="CYTOCHROME P450 26"/>
    <property type="match status" value="1"/>
</dbReference>
<keyword evidence="6 8" id="KW-0408">Iron</keyword>
<comment type="similarity">
    <text evidence="2">Belongs to the cytochrome P450 family.</text>
</comment>
<dbReference type="PANTHER" id="PTHR24286:SF24">
    <property type="entry name" value="LANOSTEROL 14-ALPHA DEMETHYLASE"/>
    <property type="match status" value="1"/>
</dbReference>
<evidence type="ECO:0000256" key="1">
    <source>
        <dbReference type="ARBA" id="ARBA00001971"/>
    </source>
</evidence>
<organism evidence="9 10">
    <name type="scientific">Alkalibacillus haloalkaliphilus</name>
    <dbReference type="NCBI Taxonomy" id="94136"/>
    <lineage>
        <taxon>Bacteria</taxon>
        <taxon>Bacillati</taxon>
        <taxon>Bacillota</taxon>
        <taxon>Bacilli</taxon>
        <taxon>Bacillales</taxon>
        <taxon>Bacillaceae</taxon>
        <taxon>Alkalibacillus</taxon>
    </lineage>
</organism>
<comment type="cofactor">
    <cofactor evidence="1 8">
        <name>heme</name>
        <dbReference type="ChEBI" id="CHEBI:30413"/>
    </cofactor>
</comment>
<evidence type="ECO:0000256" key="5">
    <source>
        <dbReference type="ARBA" id="ARBA00023002"/>
    </source>
</evidence>
<reference evidence="9 10" key="1">
    <citation type="submission" date="2019-07" db="EMBL/GenBank/DDBJ databases">
        <title>Whole genome shotgun sequence of Alkalibacillus haloalkaliphilus NBRC 103110.</title>
        <authorList>
            <person name="Hosoyama A."/>
            <person name="Uohara A."/>
            <person name="Ohji S."/>
            <person name="Ichikawa N."/>
        </authorList>
    </citation>
    <scope>NUCLEOTIDE SEQUENCE [LARGE SCALE GENOMIC DNA]</scope>
    <source>
        <strain evidence="9 10">NBRC 103110</strain>
    </source>
</reference>
<evidence type="ECO:0000256" key="4">
    <source>
        <dbReference type="ARBA" id="ARBA00022723"/>
    </source>
</evidence>
<dbReference type="GO" id="GO:0005506">
    <property type="term" value="F:iron ion binding"/>
    <property type="evidence" value="ECO:0007669"/>
    <property type="project" value="InterPro"/>
</dbReference>
<sequence>MHIKKPIPKTDGIDHTLTLIKQGFHFLPQTRKKLNSDLFETRLMGKKAVCMAGKEAAELFYDNTIFKRKGAAPLPLKQTLLGQGGVHGLDGEQHKQRKRMHLSLITPERLEAMKNIALQELDAKAKQWENQKQVVLFDELNEILTRTGLKWAGVPLEEKDVKKRTEELTHMVDSFGGSVSRYRNGKRARDSHEKWLKEIIKKIRAGKYQPPAYTSAYIISNHREPNGKLLDLQTAAVELNNTYRPLLATAYWIIFGALALHQYPDTYFKMKKDENDYSHMFAQEVRRFYPFAPAMAAKVKKSFYWQDYHFKKDLLVVLDLYGTNMHEDDWESPNEFKPERFINWKGSPFSFVPQGGGDHHIGHRCAGEWLTVMVMRSFYKYFVDHLSYDVPDQDFNYDLNRIPTLPNSHFIMKNVKRTKESIEDLILDVQTRPVI</sequence>
<dbReference type="GO" id="GO:0016705">
    <property type="term" value="F:oxidoreductase activity, acting on paired donors, with incorporation or reduction of molecular oxygen"/>
    <property type="evidence" value="ECO:0007669"/>
    <property type="project" value="InterPro"/>
</dbReference>
<evidence type="ECO:0000256" key="3">
    <source>
        <dbReference type="ARBA" id="ARBA00022617"/>
    </source>
</evidence>
<keyword evidence="5" id="KW-0560">Oxidoreductase</keyword>
<dbReference type="CDD" id="cd11067">
    <property type="entry name" value="CYP152"/>
    <property type="match status" value="1"/>
</dbReference>
<dbReference type="InterPro" id="IPR001128">
    <property type="entry name" value="Cyt_P450"/>
</dbReference>